<evidence type="ECO:0000313" key="7">
    <source>
        <dbReference type="Proteomes" id="UP000192674"/>
    </source>
</evidence>
<reference evidence="6 7" key="1">
    <citation type="submission" date="2017-04" db="EMBL/GenBank/DDBJ databases">
        <authorList>
            <person name="Afonso C.L."/>
            <person name="Miller P.J."/>
            <person name="Scott M.A."/>
            <person name="Spackman E."/>
            <person name="Goraichik I."/>
            <person name="Dimitrov K.M."/>
            <person name="Suarez D.L."/>
            <person name="Swayne D.E."/>
        </authorList>
    </citation>
    <scope>NUCLEOTIDE SEQUENCE [LARGE SCALE GENOMIC DNA]</scope>
    <source>
        <strain evidence="6 7">DSM 43828</strain>
    </source>
</reference>
<gene>
    <name evidence="6" type="ORF">SAMN05661093_03724</name>
</gene>
<keyword evidence="4" id="KW-0045">Antibiotic biosynthesis</keyword>
<dbReference type="EMBL" id="FWXV01000002">
    <property type="protein sequence ID" value="SMC99810.1"/>
    <property type="molecule type" value="Genomic_DNA"/>
</dbReference>
<dbReference type="Pfam" id="PF02668">
    <property type="entry name" value="TauD"/>
    <property type="match status" value="1"/>
</dbReference>
<keyword evidence="3" id="KW-0408">Iron</keyword>
<keyword evidence="7" id="KW-1185">Reference proteome</keyword>
<evidence type="ECO:0000256" key="2">
    <source>
        <dbReference type="ARBA" id="ARBA00023002"/>
    </source>
</evidence>
<dbReference type="AlphaFoldDB" id="A0A1W2DQN4"/>
<feature type="domain" description="TauD/TfdA-like" evidence="5">
    <location>
        <begin position="16"/>
        <end position="226"/>
    </location>
</feature>
<name>A0A1W2DQN4_KIBAR</name>
<dbReference type="OrthoDB" id="3540068at2"/>
<accession>A0A1W2DQN4</accession>
<dbReference type="GO" id="GO:0051213">
    <property type="term" value="F:dioxygenase activity"/>
    <property type="evidence" value="ECO:0007669"/>
    <property type="project" value="UniProtKB-KW"/>
</dbReference>
<proteinExistence type="predicted"/>
<evidence type="ECO:0000259" key="5">
    <source>
        <dbReference type="Pfam" id="PF02668"/>
    </source>
</evidence>
<dbReference type="SUPFAM" id="SSF51197">
    <property type="entry name" value="Clavaminate synthase-like"/>
    <property type="match status" value="1"/>
</dbReference>
<dbReference type="InterPro" id="IPR050411">
    <property type="entry name" value="AlphaKG_dependent_hydroxylases"/>
</dbReference>
<evidence type="ECO:0000256" key="4">
    <source>
        <dbReference type="ARBA" id="ARBA00023194"/>
    </source>
</evidence>
<dbReference type="InterPro" id="IPR042098">
    <property type="entry name" value="TauD-like_sf"/>
</dbReference>
<keyword evidence="2" id="KW-0560">Oxidoreductase</keyword>
<dbReference type="GO" id="GO:0017000">
    <property type="term" value="P:antibiotic biosynthetic process"/>
    <property type="evidence" value="ECO:0007669"/>
    <property type="project" value="UniProtKB-KW"/>
</dbReference>
<dbReference type="Proteomes" id="UP000192674">
    <property type="component" value="Unassembled WGS sequence"/>
</dbReference>
<dbReference type="InterPro" id="IPR003819">
    <property type="entry name" value="TauD/TfdA-like"/>
</dbReference>
<comment type="cofactor">
    <cofactor evidence="1">
        <name>Fe(2+)</name>
        <dbReference type="ChEBI" id="CHEBI:29033"/>
    </cofactor>
</comment>
<dbReference type="Gene3D" id="3.60.130.10">
    <property type="entry name" value="Clavaminate synthase-like"/>
    <property type="match status" value="1"/>
</dbReference>
<sequence length="252" mass="26958">MVLDSLERYRVEVHGIPAALAGRGLALVEGLADSSDLLRLAESIGTVVPHRDSGADGVTTIADLGTERVQSGFAGFSACALNPHTDRSGVDHPPVLLMTSCGLPTATGGECVLIDGQAVYDDLAESEPDALRAFCAPRSVLFGGAAGYLGSIFTDADDGRIEVRLRLDDLAQFSPEVCRWLPTLRAAIDRHAMMIKLDMGQGYVLNNHRWLHGRRAFTGQRVIFRVNANPLPHLGIPFGFRPSPVAASSGMR</sequence>
<protein>
    <submittedName>
        <fullName evidence="6">Taurine catabolism dioxygenase TauD, TfdA family</fullName>
    </submittedName>
</protein>
<dbReference type="PANTHER" id="PTHR10696">
    <property type="entry name" value="GAMMA-BUTYROBETAINE HYDROXYLASE-RELATED"/>
    <property type="match status" value="1"/>
</dbReference>
<organism evidence="6 7">
    <name type="scientific">Kibdelosporangium aridum</name>
    <dbReference type="NCBI Taxonomy" id="2030"/>
    <lineage>
        <taxon>Bacteria</taxon>
        <taxon>Bacillati</taxon>
        <taxon>Actinomycetota</taxon>
        <taxon>Actinomycetes</taxon>
        <taxon>Pseudonocardiales</taxon>
        <taxon>Pseudonocardiaceae</taxon>
        <taxon>Kibdelosporangium</taxon>
    </lineage>
</organism>
<evidence type="ECO:0000256" key="3">
    <source>
        <dbReference type="ARBA" id="ARBA00023004"/>
    </source>
</evidence>
<evidence type="ECO:0000256" key="1">
    <source>
        <dbReference type="ARBA" id="ARBA00001954"/>
    </source>
</evidence>
<evidence type="ECO:0000313" key="6">
    <source>
        <dbReference type="EMBL" id="SMC99810.1"/>
    </source>
</evidence>
<keyword evidence="6" id="KW-0223">Dioxygenase</keyword>
<dbReference type="PANTHER" id="PTHR10696:SF56">
    <property type="entry name" value="TAUD_TFDA-LIKE DOMAIN-CONTAINING PROTEIN"/>
    <property type="match status" value="1"/>
</dbReference>